<dbReference type="AlphaFoldDB" id="A0AAV9HHK9"/>
<dbReference type="EMBL" id="MU865041">
    <property type="protein sequence ID" value="KAK4459275.1"/>
    <property type="molecule type" value="Genomic_DNA"/>
</dbReference>
<evidence type="ECO:0000313" key="3">
    <source>
        <dbReference type="EMBL" id="KAK4459275.1"/>
    </source>
</evidence>
<accession>A0AAV9HHK9</accession>
<dbReference type="Proteomes" id="UP001321749">
    <property type="component" value="Unassembled WGS sequence"/>
</dbReference>
<feature type="region of interest" description="Disordered" evidence="2">
    <location>
        <begin position="435"/>
        <end position="462"/>
    </location>
</feature>
<feature type="compositionally biased region" description="Acidic residues" evidence="2">
    <location>
        <begin position="444"/>
        <end position="453"/>
    </location>
</feature>
<gene>
    <name evidence="3" type="ORF">QBC42DRAFT_10846</name>
</gene>
<comment type="caution">
    <text evidence="3">The sequence shown here is derived from an EMBL/GenBank/DDBJ whole genome shotgun (WGS) entry which is preliminary data.</text>
</comment>
<protein>
    <submittedName>
        <fullName evidence="3">Uncharacterized protein</fullName>
    </submittedName>
</protein>
<keyword evidence="4" id="KW-1185">Reference proteome</keyword>
<organism evidence="3 4">
    <name type="scientific">Cladorrhinum samala</name>
    <dbReference type="NCBI Taxonomy" id="585594"/>
    <lineage>
        <taxon>Eukaryota</taxon>
        <taxon>Fungi</taxon>
        <taxon>Dikarya</taxon>
        <taxon>Ascomycota</taxon>
        <taxon>Pezizomycotina</taxon>
        <taxon>Sordariomycetes</taxon>
        <taxon>Sordariomycetidae</taxon>
        <taxon>Sordariales</taxon>
        <taxon>Podosporaceae</taxon>
        <taxon>Cladorrhinum</taxon>
    </lineage>
</organism>
<sequence length="462" mass="51761">MAVVSKQTTQRWDEERTDRSFLSFVVTCWIYCVPGEEELAAEYIVHYLTAREIRYSHWKPSLCRLPQHVHEVSGEKSFGGKAFAGVKVLLTTTRGDIITEAGCHKHMENLCRVLSATISHEGACPKLCRNCVGIRKEIIAWSIVPSWGYSSKLAKFELTSRYRTTYNESPAGQIEHIMNGLLGISDEGAWRRDLSHEGCSHHSILTCITSLVAQIKDASDRLANADSKLEIAVRNGSLPAVMEDFISTLVEMNQAGSSILYLIDRRILQGGLTSVISGRYSIFRLLKRIFDASIRRLPSTNDPKFSEFKAQARIDSHHYRCISQTVAAHVRLQSPSSLSSLASAVASAPTRAEKCALPSKIGLVPDLIGNKSMHSAALAKTCGRYREAAQAFVKDVERMVQVIDEKKKRRGASRKGWKACEYEKRRAQEKLKALEQGFGSDTESTVDSEEDWNEEKMEKWMV</sequence>
<evidence type="ECO:0000313" key="4">
    <source>
        <dbReference type="Proteomes" id="UP001321749"/>
    </source>
</evidence>
<reference evidence="3" key="2">
    <citation type="submission" date="2023-06" db="EMBL/GenBank/DDBJ databases">
        <authorList>
            <consortium name="Lawrence Berkeley National Laboratory"/>
            <person name="Mondo S.J."/>
            <person name="Hensen N."/>
            <person name="Bonometti L."/>
            <person name="Westerberg I."/>
            <person name="Brannstrom I.O."/>
            <person name="Guillou S."/>
            <person name="Cros-Aarteil S."/>
            <person name="Calhoun S."/>
            <person name="Haridas S."/>
            <person name="Kuo A."/>
            <person name="Pangilinan J."/>
            <person name="Riley R."/>
            <person name="Labutti K."/>
            <person name="Andreopoulos B."/>
            <person name="Lipzen A."/>
            <person name="Chen C."/>
            <person name="Yanf M."/>
            <person name="Daum C."/>
            <person name="Ng V."/>
            <person name="Clum A."/>
            <person name="Steindorff A."/>
            <person name="Ohm R."/>
            <person name="Martin F."/>
            <person name="Silar P."/>
            <person name="Natvig D."/>
            <person name="Lalanne C."/>
            <person name="Gautier V."/>
            <person name="Ament-Velasquez S.L."/>
            <person name="Kruys A."/>
            <person name="Hutchinson M.I."/>
            <person name="Powell A.J."/>
            <person name="Barry K."/>
            <person name="Miller A.N."/>
            <person name="Grigoriev I.V."/>
            <person name="Debuchy R."/>
            <person name="Gladieux P."/>
            <person name="Thoren M.H."/>
            <person name="Johannesson H."/>
        </authorList>
    </citation>
    <scope>NUCLEOTIDE SEQUENCE</scope>
    <source>
        <strain evidence="3">PSN324</strain>
    </source>
</reference>
<keyword evidence="1" id="KW-0175">Coiled coil</keyword>
<evidence type="ECO:0000256" key="1">
    <source>
        <dbReference type="SAM" id="Coils"/>
    </source>
</evidence>
<evidence type="ECO:0000256" key="2">
    <source>
        <dbReference type="SAM" id="MobiDB-lite"/>
    </source>
</evidence>
<reference evidence="3" key="1">
    <citation type="journal article" date="2023" name="Mol. Phylogenet. Evol.">
        <title>Genome-scale phylogeny and comparative genomics of the fungal order Sordariales.</title>
        <authorList>
            <person name="Hensen N."/>
            <person name="Bonometti L."/>
            <person name="Westerberg I."/>
            <person name="Brannstrom I.O."/>
            <person name="Guillou S."/>
            <person name="Cros-Aarteil S."/>
            <person name="Calhoun S."/>
            <person name="Haridas S."/>
            <person name="Kuo A."/>
            <person name="Mondo S."/>
            <person name="Pangilinan J."/>
            <person name="Riley R."/>
            <person name="LaButti K."/>
            <person name="Andreopoulos B."/>
            <person name="Lipzen A."/>
            <person name="Chen C."/>
            <person name="Yan M."/>
            <person name="Daum C."/>
            <person name="Ng V."/>
            <person name="Clum A."/>
            <person name="Steindorff A."/>
            <person name="Ohm R.A."/>
            <person name="Martin F."/>
            <person name="Silar P."/>
            <person name="Natvig D.O."/>
            <person name="Lalanne C."/>
            <person name="Gautier V."/>
            <person name="Ament-Velasquez S.L."/>
            <person name="Kruys A."/>
            <person name="Hutchinson M.I."/>
            <person name="Powell A.J."/>
            <person name="Barry K."/>
            <person name="Miller A.N."/>
            <person name="Grigoriev I.V."/>
            <person name="Debuchy R."/>
            <person name="Gladieux P."/>
            <person name="Hiltunen Thoren M."/>
            <person name="Johannesson H."/>
        </authorList>
    </citation>
    <scope>NUCLEOTIDE SEQUENCE</scope>
    <source>
        <strain evidence="3">PSN324</strain>
    </source>
</reference>
<proteinExistence type="predicted"/>
<feature type="coiled-coil region" evidence="1">
    <location>
        <begin position="208"/>
        <end position="235"/>
    </location>
</feature>
<name>A0AAV9HHK9_9PEZI</name>